<dbReference type="InterPro" id="IPR036164">
    <property type="entry name" value="bL21-like_sf"/>
</dbReference>
<dbReference type="PANTHER" id="PTHR21349:SF0">
    <property type="entry name" value="LARGE RIBOSOMAL SUBUNIT PROTEIN BL21M"/>
    <property type="match status" value="1"/>
</dbReference>
<dbReference type="GO" id="GO:0003723">
    <property type="term" value="F:RNA binding"/>
    <property type="evidence" value="ECO:0007669"/>
    <property type="project" value="InterPro"/>
</dbReference>
<keyword evidence="7" id="KW-1185">Reference proteome</keyword>
<proteinExistence type="inferred from homology"/>
<dbReference type="STRING" id="41875.K8E9S7"/>
<name>K8E9S7_9CHLO</name>
<dbReference type="GeneID" id="19018089"/>
<dbReference type="GO" id="GO:1990904">
    <property type="term" value="C:ribonucleoprotein complex"/>
    <property type="evidence" value="ECO:0007669"/>
    <property type="project" value="UniProtKB-KW"/>
</dbReference>
<gene>
    <name evidence="6" type="ORF">Bathy01g03540</name>
</gene>
<evidence type="ECO:0000313" key="6">
    <source>
        <dbReference type="EMBL" id="CCO14421.1"/>
    </source>
</evidence>
<accession>K8E9S7</accession>
<dbReference type="KEGG" id="bpg:Bathy01g03540"/>
<dbReference type="SUPFAM" id="SSF141091">
    <property type="entry name" value="L21p-like"/>
    <property type="match status" value="1"/>
</dbReference>
<evidence type="ECO:0000256" key="4">
    <source>
        <dbReference type="ARBA" id="ARBA00044129"/>
    </source>
</evidence>
<dbReference type="Proteomes" id="UP000198341">
    <property type="component" value="Chromosome 1"/>
</dbReference>
<comment type="similarity">
    <text evidence="1">Belongs to the bacterial ribosomal protein bL21 family.</text>
</comment>
<dbReference type="RefSeq" id="XP_007515542.1">
    <property type="nucleotide sequence ID" value="XM_007515480.1"/>
</dbReference>
<dbReference type="GO" id="GO:0005840">
    <property type="term" value="C:ribosome"/>
    <property type="evidence" value="ECO:0007669"/>
    <property type="project" value="UniProtKB-KW"/>
</dbReference>
<keyword evidence="3" id="KW-0687">Ribonucleoprotein</keyword>
<evidence type="ECO:0000256" key="1">
    <source>
        <dbReference type="ARBA" id="ARBA00008563"/>
    </source>
</evidence>
<sequence>MNALLRSRRLLSPGKSIFDRMSSLDITGGFVVPRAVMDHASSSSSSSRIHSQTTNDTHRFSMMKSSFKREYSKSLGTEGGLKPDQVLVPESYVVLDRNSRNQNGSDEEHQQPDGETKVKISTKNVFAVVSIGSHQHKVSPDDLFFVEKLHGAHVNDVVELPRVLMVGSKTKTIVGRPVVENARVTCLVEEVLRDEKTIIFKKRRRKYSRRWNGARQTMTGLRVLDVEGIDE</sequence>
<evidence type="ECO:0000256" key="3">
    <source>
        <dbReference type="ARBA" id="ARBA00023274"/>
    </source>
</evidence>
<organism evidence="6 7">
    <name type="scientific">Bathycoccus prasinos</name>
    <dbReference type="NCBI Taxonomy" id="41875"/>
    <lineage>
        <taxon>Eukaryota</taxon>
        <taxon>Viridiplantae</taxon>
        <taxon>Chlorophyta</taxon>
        <taxon>Mamiellophyceae</taxon>
        <taxon>Mamiellales</taxon>
        <taxon>Bathycoccaceae</taxon>
        <taxon>Bathycoccus</taxon>
    </lineage>
</organism>
<evidence type="ECO:0000256" key="5">
    <source>
        <dbReference type="SAM" id="MobiDB-lite"/>
    </source>
</evidence>
<evidence type="ECO:0000256" key="2">
    <source>
        <dbReference type="ARBA" id="ARBA00022980"/>
    </source>
</evidence>
<dbReference type="Pfam" id="PF00829">
    <property type="entry name" value="Ribosomal_L21p"/>
    <property type="match status" value="1"/>
</dbReference>
<dbReference type="GO" id="GO:0005737">
    <property type="term" value="C:cytoplasm"/>
    <property type="evidence" value="ECO:0007669"/>
    <property type="project" value="UniProtKB-ARBA"/>
</dbReference>
<feature type="region of interest" description="Disordered" evidence="5">
    <location>
        <begin position="39"/>
        <end position="62"/>
    </location>
</feature>
<evidence type="ECO:0000313" key="7">
    <source>
        <dbReference type="Proteomes" id="UP000198341"/>
    </source>
</evidence>
<dbReference type="InterPro" id="IPR001787">
    <property type="entry name" value="Ribosomal_bL21"/>
</dbReference>
<dbReference type="EMBL" id="FO082278">
    <property type="protein sequence ID" value="CCO14421.1"/>
    <property type="molecule type" value="Genomic_DNA"/>
</dbReference>
<dbReference type="GO" id="GO:0003735">
    <property type="term" value="F:structural constituent of ribosome"/>
    <property type="evidence" value="ECO:0007669"/>
    <property type="project" value="InterPro"/>
</dbReference>
<dbReference type="PANTHER" id="PTHR21349">
    <property type="entry name" value="50S RIBOSOMAL PROTEIN L21"/>
    <property type="match status" value="1"/>
</dbReference>
<protein>
    <recommendedName>
        <fullName evidence="4">Large ribosomal subunit protein bL21m</fullName>
    </recommendedName>
</protein>
<dbReference type="HAMAP" id="MF_01363">
    <property type="entry name" value="Ribosomal_bL21"/>
    <property type="match status" value="1"/>
</dbReference>
<reference evidence="6 7" key="1">
    <citation type="submission" date="2011-10" db="EMBL/GenBank/DDBJ databases">
        <authorList>
            <person name="Genoscope - CEA"/>
        </authorList>
    </citation>
    <scope>NUCLEOTIDE SEQUENCE [LARGE SCALE GENOMIC DNA]</scope>
    <source>
        <strain evidence="6 7">RCC 1105</strain>
    </source>
</reference>
<dbReference type="NCBIfam" id="TIGR00061">
    <property type="entry name" value="L21"/>
    <property type="match status" value="1"/>
</dbReference>
<keyword evidence="2 6" id="KW-0689">Ribosomal protein</keyword>
<dbReference type="OrthoDB" id="5994at2759"/>
<dbReference type="AlphaFoldDB" id="K8E9S7"/>
<dbReference type="GO" id="GO:0006412">
    <property type="term" value="P:translation"/>
    <property type="evidence" value="ECO:0007669"/>
    <property type="project" value="InterPro"/>
</dbReference>
<dbReference type="InterPro" id="IPR028909">
    <property type="entry name" value="bL21-like"/>
</dbReference>
<dbReference type="eggNOG" id="KOG1686">
    <property type="taxonomic scope" value="Eukaryota"/>
</dbReference>